<dbReference type="GO" id="GO:0005886">
    <property type="term" value="C:plasma membrane"/>
    <property type="evidence" value="ECO:0007669"/>
    <property type="project" value="UniProtKB-SubCell"/>
</dbReference>
<dbReference type="GO" id="GO:0045259">
    <property type="term" value="C:proton-transporting ATP synthase complex"/>
    <property type="evidence" value="ECO:0007669"/>
    <property type="project" value="UniProtKB-KW"/>
</dbReference>
<dbReference type="RefSeq" id="WP_184324626.1">
    <property type="nucleotide sequence ID" value="NZ_JACHLZ010000001.1"/>
</dbReference>
<dbReference type="PANTHER" id="PTHR11910">
    <property type="entry name" value="ATP SYNTHASE DELTA CHAIN"/>
    <property type="match status" value="1"/>
</dbReference>
<dbReference type="AlphaFoldDB" id="A0A841AD77"/>
<keyword evidence="11" id="KW-1185">Reference proteome</keyword>
<proteinExistence type="inferred from homology"/>
<dbReference type="EMBL" id="JACHLZ010000001">
    <property type="protein sequence ID" value="MBB5831104.1"/>
    <property type="molecule type" value="Genomic_DNA"/>
</dbReference>
<accession>A0A841AD77</accession>
<comment type="subcellular location">
    <subcellularLocation>
        <location evidence="8">Cell membrane</location>
        <topology evidence="8">Peripheral membrane protein</topology>
    </subcellularLocation>
    <subcellularLocation>
        <location evidence="1">Membrane</location>
    </subcellularLocation>
</comment>
<dbReference type="NCBIfam" id="TIGR01145">
    <property type="entry name" value="ATP_synt_delta"/>
    <property type="match status" value="1"/>
</dbReference>
<dbReference type="Proteomes" id="UP000588158">
    <property type="component" value="Unassembled WGS sequence"/>
</dbReference>
<dbReference type="Pfam" id="PF00213">
    <property type="entry name" value="OSCP"/>
    <property type="match status" value="1"/>
</dbReference>
<evidence type="ECO:0000256" key="4">
    <source>
        <dbReference type="ARBA" id="ARBA00023065"/>
    </source>
</evidence>
<dbReference type="InterPro" id="IPR020781">
    <property type="entry name" value="ATPase_OSCP/d_CS"/>
</dbReference>
<evidence type="ECO:0000256" key="9">
    <source>
        <dbReference type="SAM" id="MobiDB-lite"/>
    </source>
</evidence>
<evidence type="ECO:0000313" key="10">
    <source>
        <dbReference type="EMBL" id="MBB5831104.1"/>
    </source>
</evidence>
<dbReference type="PRINTS" id="PR00125">
    <property type="entry name" value="ATPASEDELTA"/>
</dbReference>
<keyword evidence="2 8" id="KW-0813">Transport</keyword>
<keyword evidence="6 8" id="KW-0139">CF(1)</keyword>
<dbReference type="GO" id="GO:0046933">
    <property type="term" value="F:proton-transporting ATP synthase activity, rotational mechanism"/>
    <property type="evidence" value="ECO:0007669"/>
    <property type="project" value="UniProtKB-UniRule"/>
</dbReference>
<keyword evidence="5 8" id="KW-0472">Membrane</keyword>
<dbReference type="HAMAP" id="MF_01416">
    <property type="entry name" value="ATP_synth_delta_bact"/>
    <property type="match status" value="1"/>
</dbReference>
<organism evidence="10 11">
    <name type="scientific">Brachybacterium aquaticum</name>
    <dbReference type="NCBI Taxonomy" id="1432564"/>
    <lineage>
        <taxon>Bacteria</taxon>
        <taxon>Bacillati</taxon>
        <taxon>Actinomycetota</taxon>
        <taxon>Actinomycetes</taxon>
        <taxon>Micrococcales</taxon>
        <taxon>Dermabacteraceae</taxon>
        <taxon>Brachybacterium</taxon>
    </lineage>
</organism>
<name>A0A841AD77_9MICO</name>
<evidence type="ECO:0000313" key="11">
    <source>
        <dbReference type="Proteomes" id="UP000588158"/>
    </source>
</evidence>
<gene>
    <name evidence="8" type="primary">atpH</name>
    <name evidence="10" type="ORF">HNR70_000917</name>
</gene>
<evidence type="ECO:0000256" key="1">
    <source>
        <dbReference type="ARBA" id="ARBA00004370"/>
    </source>
</evidence>
<dbReference type="PROSITE" id="PS00389">
    <property type="entry name" value="ATPASE_DELTA"/>
    <property type="match status" value="1"/>
</dbReference>
<comment type="caution">
    <text evidence="10">The sequence shown here is derived from an EMBL/GenBank/DDBJ whole genome shotgun (WGS) entry which is preliminary data.</text>
</comment>
<keyword evidence="3 8" id="KW-0375">Hydrogen ion transport</keyword>
<evidence type="ECO:0000256" key="3">
    <source>
        <dbReference type="ARBA" id="ARBA00022781"/>
    </source>
</evidence>
<feature type="region of interest" description="Disordered" evidence="9">
    <location>
        <begin position="1"/>
        <end position="25"/>
    </location>
</feature>
<evidence type="ECO:0000256" key="6">
    <source>
        <dbReference type="ARBA" id="ARBA00023196"/>
    </source>
</evidence>
<keyword evidence="7 8" id="KW-0066">ATP synthesis</keyword>
<evidence type="ECO:0000256" key="8">
    <source>
        <dbReference type="HAMAP-Rule" id="MF_01416"/>
    </source>
</evidence>
<comment type="similarity">
    <text evidence="8">Belongs to the ATPase delta chain family.</text>
</comment>
<keyword evidence="8" id="KW-1003">Cell membrane</keyword>
<dbReference type="InterPro" id="IPR000711">
    <property type="entry name" value="ATPase_OSCP/dsu"/>
</dbReference>
<evidence type="ECO:0000256" key="7">
    <source>
        <dbReference type="ARBA" id="ARBA00023310"/>
    </source>
</evidence>
<evidence type="ECO:0000256" key="5">
    <source>
        <dbReference type="ARBA" id="ARBA00023136"/>
    </source>
</evidence>
<evidence type="ECO:0000256" key="2">
    <source>
        <dbReference type="ARBA" id="ARBA00022448"/>
    </source>
</evidence>
<comment type="function">
    <text evidence="8">F(1)F(0) ATP synthase produces ATP from ADP in the presence of a proton or sodium gradient. F-type ATPases consist of two structural domains, F(1) containing the extramembraneous catalytic core and F(0) containing the membrane proton channel, linked together by a central stalk and a peripheral stalk. During catalysis, ATP synthesis in the catalytic domain of F(1) is coupled via a rotary mechanism of the central stalk subunits to proton translocation.</text>
</comment>
<sequence>MRGTSSTSFGEVLRQAESASQADRGALEPGAEELFSVADAIDSSNQLVRTLSDPGRPAEVKEAAVRSLFGDRVSPQTLGSTLEVVRRRWSQQEDVLDALELLGVAALLDLAGSEGVLEQVEGELFEVSRLIDGSGELTAALDDARENPSQRAALLRRLLDGRVHRLTVALAARAVGRRSDIKPARRVEEFARFASERRRRAFAEVASAVPLNESQQARLSAILAGIYGREVQLNLQVDPDVVGGLRIQVGDDLYDATVLARLSRARAKLVA</sequence>
<comment type="function">
    <text evidence="8">This protein is part of the stalk that links CF(0) to CF(1). It either transmits conformational changes from CF(0) to CF(1) or is implicated in proton conduction.</text>
</comment>
<keyword evidence="4 8" id="KW-0406">Ion transport</keyword>
<reference evidence="10 11" key="1">
    <citation type="submission" date="2020-08" db="EMBL/GenBank/DDBJ databases">
        <title>Sequencing the genomes of 1000 actinobacteria strains.</title>
        <authorList>
            <person name="Klenk H.-P."/>
        </authorList>
    </citation>
    <scope>NUCLEOTIDE SEQUENCE [LARGE SCALE GENOMIC DNA]</scope>
    <source>
        <strain evidence="10 11">DSM 28796</strain>
    </source>
</reference>
<protein>
    <recommendedName>
        <fullName evidence="8">ATP synthase subunit delta</fullName>
    </recommendedName>
    <alternativeName>
        <fullName evidence="8">ATP synthase F(1) sector subunit delta</fullName>
    </alternativeName>
    <alternativeName>
        <fullName evidence="8">F-type ATPase subunit delta</fullName>
        <shortName evidence="8">F-ATPase subunit delta</shortName>
    </alternativeName>
</protein>
<dbReference type="NCBIfam" id="NF009967">
    <property type="entry name" value="PRK13430.1"/>
    <property type="match status" value="1"/>
</dbReference>